<dbReference type="Pfam" id="PF02620">
    <property type="entry name" value="YceD"/>
    <property type="match status" value="1"/>
</dbReference>
<gene>
    <name evidence="1" type="ORF">HMPREF9136_0962</name>
</gene>
<evidence type="ECO:0000313" key="2">
    <source>
        <dbReference type="Proteomes" id="UP000007820"/>
    </source>
</evidence>
<comment type="caution">
    <text evidence="1">The sequence shown here is derived from an EMBL/GenBank/DDBJ whole genome shotgun (WGS) entry which is preliminary data.</text>
</comment>
<protein>
    <recommendedName>
        <fullName evidence="3">Metal-binding protein, possibly nucleic-acid binding protein</fullName>
    </recommendedName>
</protein>
<proteinExistence type="predicted"/>
<dbReference type="eggNOG" id="COG1399">
    <property type="taxonomic scope" value="Bacteria"/>
</dbReference>
<organism evidence="1 2">
    <name type="scientific">Prevotella dentalis (strain ATCC 49559 / DSM 3688 / JCM 13448 / NCTC 12043 / ES 2772)</name>
    <name type="common">Mitsuokella dentalis</name>
    <dbReference type="NCBI Taxonomy" id="908937"/>
    <lineage>
        <taxon>Bacteria</taxon>
        <taxon>Pseudomonadati</taxon>
        <taxon>Bacteroidota</taxon>
        <taxon>Bacteroidia</taxon>
        <taxon>Bacteroidales</taxon>
        <taxon>Prevotellaceae</taxon>
        <taxon>Prevotella</taxon>
    </lineage>
</organism>
<dbReference type="EMBL" id="AFPW01000012">
    <property type="protein sequence ID" value="EGQ15902.1"/>
    <property type="molecule type" value="Genomic_DNA"/>
</dbReference>
<evidence type="ECO:0008006" key="3">
    <source>
        <dbReference type="Google" id="ProtNLM"/>
    </source>
</evidence>
<name>F9D284_PREDD</name>
<dbReference type="AlphaFoldDB" id="F9D284"/>
<reference evidence="1 2" key="1">
    <citation type="submission" date="2011-04" db="EMBL/GenBank/DDBJ databases">
        <authorList>
            <person name="Muzny D."/>
            <person name="Qin X."/>
            <person name="Deng J."/>
            <person name="Jiang H."/>
            <person name="Liu Y."/>
            <person name="Qu J."/>
            <person name="Song X.-Z."/>
            <person name="Zhang L."/>
            <person name="Thornton R."/>
            <person name="Coyle M."/>
            <person name="Francisco L."/>
            <person name="Jackson L."/>
            <person name="Javaid M."/>
            <person name="Korchina V."/>
            <person name="Kovar C."/>
            <person name="Mata R."/>
            <person name="Mathew T."/>
            <person name="Ngo R."/>
            <person name="Nguyen L."/>
            <person name="Nguyen N."/>
            <person name="Okwuonu G."/>
            <person name="Ongeri F."/>
            <person name="Pham C."/>
            <person name="Simmons D."/>
            <person name="Wilczek-Boney K."/>
            <person name="Hale W."/>
            <person name="Jakkamsetti A."/>
            <person name="Pham P."/>
            <person name="Ruth R."/>
            <person name="San Lucas F."/>
            <person name="Warren J."/>
            <person name="Zhang J."/>
            <person name="Zhao Z."/>
            <person name="Zhou C."/>
            <person name="Zhu D."/>
            <person name="Lee S."/>
            <person name="Bess C."/>
            <person name="Blankenburg K."/>
            <person name="Forbes L."/>
            <person name="Fu Q."/>
            <person name="Gubbala S."/>
            <person name="Hirani K."/>
            <person name="Jayaseelan J.C."/>
            <person name="Lara F."/>
            <person name="Munidasa M."/>
            <person name="Palculict T."/>
            <person name="Patil S."/>
            <person name="Pu L.-L."/>
            <person name="Saada N."/>
            <person name="Tang L."/>
            <person name="Weissenberger G."/>
            <person name="Zhu Y."/>
            <person name="Hemphill L."/>
            <person name="Shang Y."/>
            <person name="Youmans B."/>
            <person name="Ayvaz T."/>
            <person name="Ross M."/>
            <person name="Santibanez J."/>
            <person name="Aqrawi P."/>
            <person name="Gross S."/>
            <person name="Joshi V."/>
            <person name="Fowler G."/>
            <person name="Nazareth L."/>
            <person name="Reid J."/>
            <person name="Worley K."/>
            <person name="Petrosino J."/>
            <person name="Highlander S."/>
            <person name="Gibbs R."/>
        </authorList>
    </citation>
    <scope>NUCLEOTIDE SEQUENCE [LARGE SCALE GENOMIC DNA]</scope>
    <source>
        <strain evidence="1 2">DSM 3688</strain>
    </source>
</reference>
<dbReference type="InterPro" id="IPR003772">
    <property type="entry name" value="YceD"/>
</dbReference>
<dbReference type="Proteomes" id="UP000007820">
    <property type="component" value="Unassembled WGS sequence"/>
</dbReference>
<evidence type="ECO:0000313" key="1">
    <source>
        <dbReference type="EMBL" id="EGQ15902.1"/>
    </source>
</evidence>
<accession>F9D284</accession>
<dbReference type="STRING" id="908937.Prede_1091"/>
<sequence length="201" mass="22802">MYVWWKLFSREVGLLSEKSRNFAAQSVDMSNLEQFKIDLHGLAEGNNIFDFDLDDSYFEAIEAQTVRSGHLHTTLNVHRVEGLFDMDFHTEGSVMVVCDLCLEEMEQPISTDNHLVAKFGEKSSEDDELVTVREDEGILDVAWLIYEFIELGIPLRHVHAPGKCNPAMMKILEEHSAARSGAGDVQEAMDSRWAALLKLKE</sequence>